<dbReference type="Proteomes" id="UP001501676">
    <property type="component" value="Unassembled WGS sequence"/>
</dbReference>
<evidence type="ECO:0000313" key="4">
    <source>
        <dbReference type="EMBL" id="GAA3397498.1"/>
    </source>
</evidence>
<keyword evidence="1 4" id="KW-0489">Methyltransferase</keyword>
<dbReference type="Gene3D" id="3.40.50.150">
    <property type="entry name" value="Vaccinia Virus protein VP39"/>
    <property type="match status" value="1"/>
</dbReference>
<dbReference type="InterPro" id="IPR000940">
    <property type="entry name" value="NNMT_TEMT_trans"/>
</dbReference>
<proteinExistence type="predicted"/>
<dbReference type="GO" id="GO:0008168">
    <property type="term" value="F:methyltransferase activity"/>
    <property type="evidence" value="ECO:0007669"/>
    <property type="project" value="UniProtKB-KW"/>
</dbReference>
<dbReference type="NCBIfam" id="NF040568">
    <property type="entry name" value="SCO2525_fam"/>
    <property type="match status" value="1"/>
</dbReference>
<keyword evidence="3" id="KW-0949">S-adenosyl-L-methionine</keyword>
<accession>A0ABP6TBK8</accession>
<sequence length="305" mass="33352">MSGNDVVKTLDLAESAGRSRVLTAKVNHTSGVALEPFPSSLPVAETTLGVSGDLSLDGWTLNADVDWDSFHPEPYIDDNYRTVRHDDGKIIEHCTGFFERSVGQTLLSPNATAVDVGSGANLYPALMMLPFVANVHLFERGAANVAWLNGQQGGFDDNWLRFWDRMSPIGHYAQVSHPKRDFAAKAEVIQGDLFDLPPAKYDIGTMFFVAESMSTDEAEFKAALERFIRSLRPSAPFAAAFMEKSHGYKVDGVLFPACPVDEDIVRLAFDRIALDLDIVRVPYGADDGALRDGHDAMIVATGRAK</sequence>
<reference evidence="5" key="1">
    <citation type="journal article" date="2019" name="Int. J. Syst. Evol. Microbiol.">
        <title>The Global Catalogue of Microorganisms (GCM) 10K type strain sequencing project: providing services to taxonomists for standard genome sequencing and annotation.</title>
        <authorList>
            <consortium name="The Broad Institute Genomics Platform"/>
            <consortium name="The Broad Institute Genome Sequencing Center for Infectious Disease"/>
            <person name="Wu L."/>
            <person name="Ma J."/>
        </authorList>
    </citation>
    <scope>NUCLEOTIDE SEQUENCE [LARGE SCALE GENOMIC DNA]</scope>
    <source>
        <strain evidence="5">JCM 9458</strain>
    </source>
</reference>
<evidence type="ECO:0000313" key="5">
    <source>
        <dbReference type="Proteomes" id="UP001501676"/>
    </source>
</evidence>
<keyword evidence="5" id="KW-1185">Reference proteome</keyword>
<evidence type="ECO:0000256" key="3">
    <source>
        <dbReference type="ARBA" id="ARBA00022691"/>
    </source>
</evidence>
<dbReference type="PROSITE" id="PS51681">
    <property type="entry name" value="SAM_MT_NNMT_PNMT_TEMT"/>
    <property type="match status" value="1"/>
</dbReference>
<gene>
    <name evidence="4" type="ORF">GCM10020369_77930</name>
</gene>
<protein>
    <submittedName>
        <fullName evidence="4">SCO2525 family SAM-dependent methyltransferase</fullName>
    </submittedName>
</protein>
<dbReference type="PANTHER" id="PTHR10867">
    <property type="entry name" value="NNMT/PNMT/TEMT FAMILY MEMBER"/>
    <property type="match status" value="1"/>
</dbReference>
<evidence type="ECO:0000256" key="2">
    <source>
        <dbReference type="ARBA" id="ARBA00022679"/>
    </source>
</evidence>
<keyword evidence="2" id="KW-0808">Transferase</keyword>
<dbReference type="EMBL" id="BAAAYN010000066">
    <property type="protein sequence ID" value="GAA3397498.1"/>
    <property type="molecule type" value="Genomic_DNA"/>
</dbReference>
<dbReference type="InterPro" id="IPR029063">
    <property type="entry name" value="SAM-dependent_MTases_sf"/>
</dbReference>
<name>A0ABP6TBK8_9ACTN</name>
<comment type="caution">
    <text evidence="4">The sequence shown here is derived from an EMBL/GenBank/DDBJ whole genome shotgun (WGS) entry which is preliminary data.</text>
</comment>
<dbReference type="SUPFAM" id="SSF53335">
    <property type="entry name" value="S-adenosyl-L-methionine-dependent methyltransferases"/>
    <property type="match status" value="1"/>
</dbReference>
<dbReference type="PANTHER" id="PTHR10867:SF17">
    <property type="entry name" value="NICOTINAMIDE N-METHYLTRANSFERASE"/>
    <property type="match status" value="1"/>
</dbReference>
<organism evidence="4 5">
    <name type="scientific">Cryptosporangium minutisporangium</name>
    <dbReference type="NCBI Taxonomy" id="113569"/>
    <lineage>
        <taxon>Bacteria</taxon>
        <taxon>Bacillati</taxon>
        <taxon>Actinomycetota</taxon>
        <taxon>Actinomycetes</taxon>
        <taxon>Cryptosporangiales</taxon>
        <taxon>Cryptosporangiaceae</taxon>
        <taxon>Cryptosporangium</taxon>
    </lineage>
</organism>
<dbReference type="GO" id="GO:0032259">
    <property type="term" value="P:methylation"/>
    <property type="evidence" value="ECO:0007669"/>
    <property type="project" value="UniProtKB-KW"/>
</dbReference>
<evidence type="ECO:0000256" key="1">
    <source>
        <dbReference type="ARBA" id="ARBA00022603"/>
    </source>
</evidence>